<dbReference type="InterPro" id="IPR016040">
    <property type="entry name" value="NAD(P)-bd_dom"/>
</dbReference>
<dbReference type="KEGG" id="lacs:H4075_02915"/>
<evidence type="ECO:0000313" key="2">
    <source>
        <dbReference type="EMBL" id="QNA45167.1"/>
    </source>
</evidence>
<dbReference type="InterPro" id="IPR051207">
    <property type="entry name" value="ComplexI_NDUFA9_subunit"/>
</dbReference>
<evidence type="ECO:0000313" key="3">
    <source>
        <dbReference type="Proteomes" id="UP000515344"/>
    </source>
</evidence>
<gene>
    <name evidence="2" type="ORF">H4075_02915</name>
</gene>
<dbReference type="RefSeq" id="WP_182803987.1">
    <property type="nucleotide sequence ID" value="NZ_CP060007.1"/>
</dbReference>
<keyword evidence="3" id="KW-1185">Reference proteome</keyword>
<dbReference type="PANTHER" id="PTHR12126">
    <property type="entry name" value="NADH-UBIQUINONE OXIDOREDUCTASE 39 KDA SUBUNIT-RELATED"/>
    <property type="match status" value="1"/>
</dbReference>
<name>A0A7G5XI64_9BACT</name>
<sequence length="283" mass="31582">MKIILFGATGHLGKAIAAEALKQGYALTAVVRNEEKAITLKQTVQCETIIADVTQHASLDYICSGFDVVISALGKSVSINDNSKPGFMDVDLTANTYILAEAIKAAVKKFIYISAYHAERYPQLTYFHAHQQFAERLMRSNLDYSIIKPPALFSAFIDLFELAEKGRLVNMGKGDKLTNPVYEGDVALACINAIKQDVSTIEIGGPEVLSRKQINEIIQEVIKPGKKIRTIPPGLVKNMLPLLKIFNRNLFDKLAFFVEVMQHDTIAPRLGQLRLKEYVERKR</sequence>
<accession>A0A7G5XI64</accession>
<protein>
    <submittedName>
        <fullName evidence="2">NAD(P)H-binding protein</fullName>
    </submittedName>
</protein>
<dbReference type="SUPFAM" id="SSF51735">
    <property type="entry name" value="NAD(P)-binding Rossmann-fold domains"/>
    <property type="match status" value="1"/>
</dbReference>
<evidence type="ECO:0000259" key="1">
    <source>
        <dbReference type="Pfam" id="PF13460"/>
    </source>
</evidence>
<proteinExistence type="predicted"/>
<dbReference type="InterPro" id="IPR036291">
    <property type="entry name" value="NAD(P)-bd_dom_sf"/>
</dbReference>
<dbReference type="GO" id="GO:0044877">
    <property type="term" value="F:protein-containing complex binding"/>
    <property type="evidence" value="ECO:0007669"/>
    <property type="project" value="TreeGrafter"/>
</dbReference>
<dbReference type="EMBL" id="CP060007">
    <property type="protein sequence ID" value="QNA45167.1"/>
    <property type="molecule type" value="Genomic_DNA"/>
</dbReference>
<dbReference type="Pfam" id="PF13460">
    <property type="entry name" value="NAD_binding_10"/>
    <property type="match status" value="1"/>
</dbReference>
<feature type="domain" description="NAD(P)-binding" evidence="1">
    <location>
        <begin position="7"/>
        <end position="196"/>
    </location>
</feature>
<organism evidence="2 3">
    <name type="scientific">Lacibacter sediminis</name>
    <dbReference type="NCBI Taxonomy" id="2760713"/>
    <lineage>
        <taxon>Bacteria</taxon>
        <taxon>Pseudomonadati</taxon>
        <taxon>Bacteroidota</taxon>
        <taxon>Chitinophagia</taxon>
        <taxon>Chitinophagales</taxon>
        <taxon>Chitinophagaceae</taxon>
        <taxon>Lacibacter</taxon>
    </lineage>
</organism>
<dbReference type="PANTHER" id="PTHR12126:SF11">
    <property type="entry name" value="NADH DEHYDROGENASE [UBIQUINONE] 1 ALPHA SUBCOMPLEX SUBUNIT 9, MITOCHONDRIAL"/>
    <property type="match status" value="1"/>
</dbReference>
<dbReference type="Proteomes" id="UP000515344">
    <property type="component" value="Chromosome"/>
</dbReference>
<dbReference type="AlphaFoldDB" id="A0A7G5XI64"/>
<dbReference type="Gene3D" id="3.40.50.720">
    <property type="entry name" value="NAD(P)-binding Rossmann-like Domain"/>
    <property type="match status" value="1"/>
</dbReference>
<reference evidence="3" key="1">
    <citation type="submission" date="2020-08" db="EMBL/GenBank/DDBJ databases">
        <title>Lacibacter sp. S13-6-6 genome sequencing.</title>
        <authorList>
            <person name="Jin L."/>
        </authorList>
    </citation>
    <scope>NUCLEOTIDE SEQUENCE [LARGE SCALE GENOMIC DNA]</scope>
    <source>
        <strain evidence="3">S13-6-6</strain>
    </source>
</reference>